<evidence type="ECO:0000256" key="6">
    <source>
        <dbReference type="ARBA" id="ARBA00023136"/>
    </source>
</evidence>
<dbReference type="EMBL" id="PFSI01000002">
    <property type="protein sequence ID" value="PJC24966.1"/>
    <property type="molecule type" value="Genomic_DNA"/>
</dbReference>
<evidence type="ECO:0000313" key="9">
    <source>
        <dbReference type="EMBL" id="PJC24966.1"/>
    </source>
</evidence>
<dbReference type="InterPro" id="IPR018076">
    <property type="entry name" value="T2SS_GspF_dom"/>
</dbReference>
<evidence type="ECO:0000256" key="4">
    <source>
        <dbReference type="ARBA" id="ARBA00022692"/>
    </source>
</evidence>
<evidence type="ECO:0000313" key="10">
    <source>
        <dbReference type="Proteomes" id="UP000230251"/>
    </source>
</evidence>
<feature type="transmembrane region" description="Helical" evidence="7">
    <location>
        <begin position="206"/>
        <end position="236"/>
    </location>
</feature>
<keyword evidence="5 7" id="KW-1133">Transmembrane helix</keyword>
<comment type="subcellular location">
    <subcellularLocation>
        <location evidence="1">Cell membrane</location>
        <topology evidence="1">Multi-pass membrane protein</topology>
    </subcellularLocation>
</comment>
<evidence type="ECO:0000256" key="2">
    <source>
        <dbReference type="ARBA" id="ARBA00005745"/>
    </source>
</evidence>
<evidence type="ECO:0000256" key="5">
    <source>
        <dbReference type="ARBA" id="ARBA00022989"/>
    </source>
</evidence>
<dbReference type="PANTHER" id="PTHR30012:SF0">
    <property type="entry name" value="TYPE II SECRETION SYSTEM PROTEIN F-RELATED"/>
    <property type="match status" value="1"/>
</dbReference>
<dbReference type="InterPro" id="IPR003004">
    <property type="entry name" value="GspF/PilC"/>
</dbReference>
<dbReference type="Gene3D" id="1.20.81.30">
    <property type="entry name" value="Type II secretion system (T2SS), domain F"/>
    <property type="match status" value="2"/>
</dbReference>
<evidence type="ECO:0000259" key="8">
    <source>
        <dbReference type="Pfam" id="PF00482"/>
    </source>
</evidence>
<comment type="similarity">
    <text evidence="2">Belongs to the GSP F family.</text>
</comment>
<dbReference type="PRINTS" id="PR00812">
    <property type="entry name" value="BCTERIALGSPF"/>
</dbReference>
<sequence>MEETKQTDTNSVAENKISKKKIALEDGSNRQKVTPVKNLDKAHAKKVSIFTRLNIRLSVKERLLFAKYLSVLLGSGLTLDESIKVLKKGTKGPMKKILETLDVELQQGHTLADGLSHFPHIFSQVFINLLRAGESSGTLNSNLEYLSVQMQKQYELKKSIQGAMMYPAIILTGGLAVTVLIIVFILPNIVDLFSSLNAEIPTTTKILIWISYFFQTYPIKIIIGSLALFLAFVAIIKIHFTRSIIDKIILTVPIVGTIIKNATLARIFRLFGTLLKSGMPMEKAIIITQSVVSNAAYSKMLLDLKAGVTEGHNLTDVLDKYPKLVPEIAKRLILVGSETATLPQNLLYMAEFYEQEVSEASKQISVLIEPILIIFMGILVAFLAFSVLSPIYGVVSSI</sequence>
<name>A0A2M8EQF3_9BACT</name>
<feature type="transmembrane region" description="Helical" evidence="7">
    <location>
        <begin position="371"/>
        <end position="395"/>
    </location>
</feature>
<reference evidence="10" key="1">
    <citation type="submission" date="2017-09" db="EMBL/GenBank/DDBJ databases">
        <title>Depth-based differentiation of microbial function through sediment-hosted aquifers and enrichment of novel symbionts in the deep terrestrial subsurface.</title>
        <authorList>
            <person name="Probst A.J."/>
            <person name="Ladd B."/>
            <person name="Jarett J.K."/>
            <person name="Geller-Mcgrath D.E."/>
            <person name="Sieber C.M.K."/>
            <person name="Emerson J.B."/>
            <person name="Anantharaman K."/>
            <person name="Thomas B.C."/>
            <person name="Malmstrom R."/>
            <person name="Stieglmeier M."/>
            <person name="Klingl A."/>
            <person name="Woyke T."/>
            <person name="Ryan C.M."/>
            <person name="Banfield J.F."/>
        </authorList>
    </citation>
    <scope>NUCLEOTIDE SEQUENCE [LARGE SCALE GENOMIC DNA]</scope>
</reference>
<keyword evidence="4 7" id="KW-0812">Transmembrane</keyword>
<accession>A0A2M8EQF3</accession>
<keyword evidence="3" id="KW-1003">Cell membrane</keyword>
<dbReference type="InterPro" id="IPR042094">
    <property type="entry name" value="T2SS_GspF_sf"/>
</dbReference>
<evidence type="ECO:0000256" key="7">
    <source>
        <dbReference type="SAM" id="Phobius"/>
    </source>
</evidence>
<gene>
    <name evidence="9" type="ORF">CO057_00055</name>
</gene>
<dbReference type="GO" id="GO:0005886">
    <property type="term" value="C:plasma membrane"/>
    <property type="evidence" value="ECO:0007669"/>
    <property type="project" value="UniProtKB-SubCell"/>
</dbReference>
<protein>
    <recommendedName>
        <fullName evidence="8">Type II secretion system protein GspF domain-containing protein</fullName>
    </recommendedName>
</protein>
<keyword evidence="6 7" id="KW-0472">Membrane</keyword>
<feature type="transmembrane region" description="Helical" evidence="7">
    <location>
        <begin position="248"/>
        <end position="271"/>
    </location>
</feature>
<feature type="transmembrane region" description="Helical" evidence="7">
    <location>
        <begin position="163"/>
        <end position="186"/>
    </location>
</feature>
<proteinExistence type="inferred from homology"/>
<evidence type="ECO:0000256" key="3">
    <source>
        <dbReference type="ARBA" id="ARBA00022475"/>
    </source>
</evidence>
<feature type="domain" description="Type II secretion system protein GspF" evidence="8">
    <location>
        <begin position="268"/>
        <end position="390"/>
    </location>
</feature>
<dbReference type="PANTHER" id="PTHR30012">
    <property type="entry name" value="GENERAL SECRETION PATHWAY PROTEIN"/>
    <property type="match status" value="1"/>
</dbReference>
<organism evidence="9 10">
    <name type="scientific">Candidatus Uhrbacteria bacterium CG_4_9_14_0_2_um_filter_41_50</name>
    <dbReference type="NCBI Taxonomy" id="1975031"/>
    <lineage>
        <taxon>Bacteria</taxon>
        <taxon>Candidatus Uhriibacteriota</taxon>
    </lineage>
</organism>
<dbReference type="AlphaFoldDB" id="A0A2M8EQF3"/>
<feature type="domain" description="Type II secretion system protein GspF" evidence="8">
    <location>
        <begin position="65"/>
        <end position="187"/>
    </location>
</feature>
<dbReference type="Proteomes" id="UP000230251">
    <property type="component" value="Unassembled WGS sequence"/>
</dbReference>
<dbReference type="Pfam" id="PF00482">
    <property type="entry name" value="T2SSF"/>
    <property type="match status" value="2"/>
</dbReference>
<evidence type="ECO:0000256" key="1">
    <source>
        <dbReference type="ARBA" id="ARBA00004651"/>
    </source>
</evidence>
<comment type="caution">
    <text evidence="9">The sequence shown here is derived from an EMBL/GenBank/DDBJ whole genome shotgun (WGS) entry which is preliminary data.</text>
</comment>